<reference evidence="2 3" key="1">
    <citation type="journal article" date="2015" name="Nature">
        <title>rRNA introns, odd ribosomes, and small enigmatic genomes across a large radiation of phyla.</title>
        <authorList>
            <person name="Brown C.T."/>
            <person name="Hug L.A."/>
            <person name="Thomas B.C."/>
            <person name="Sharon I."/>
            <person name="Castelle C.J."/>
            <person name="Singh A."/>
            <person name="Wilkins M.J."/>
            <person name="Williams K.H."/>
            <person name="Banfield J.F."/>
        </authorList>
    </citation>
    <scope>NUCLEOTIDE SEQUENCE [LARGE SCALE GENOMIC DNA]</scope>
</reference>
<dbReference type="Proteomes" id="UP000034749">
    <property type="component" value="Unassembled WGS sequence"/>
</dbReference>
<gene>
    <name evidence="2" type="ORF">UU24_C0020G0005</name>
</gene>
<name>A0A0G0TPR3_9BACT</name>
<comment type="caution">
    <text evidence="2">The sequence shown here is derived from an EMBL/GenBank/DDBJ whole genome shotgun (WGS) entry which is preliminary data.</text>
</comment>
<keyword evidence="1" id="KW-1133">Transmembrane helix</keyword>
<proteinExistence type="predicted"/>
<accession>A0A0G0TPR3</accession>
<feature type="transmembrane region" description="Helical" evidence="1">
    <location>
        <begin position="18"/>
        <end position="37"/>
    </location>
</feature>
<dbReference type="Gene3D" id="1.20.120.1630">
    <property type="match status" value="1"/>
</dbReference>
<keyword evidence="1" id="KW-0812">Transmembrane</keyword>
<evidence type="ECO:0008006" key="4">
    <source>
        <dbReference type="Google" id="ProtNLM"/>
    </source>
</evidence>
<feature type="transmembrane region" description="Helical" evidence="1">
    <location>
        <begin position="98"/>
        <end position="124"/>
    </location>
</feature>
<organism evidence="2 3">
    <name type="scientific">Candidatus Nomurabacteria bacterium GW2011_GWA2_40_9</name>
    <dbReference type="NCBI Taxonomy" id="1618734"/>
    <lineage>
        <taxon>Bacteria</taxon>
        <taxon>Candidatus Nomuraibacteriota</taxon>
    </lineage>
</organism>
<evidence type="ECO:0000313" key="2">
    <source>
        <dbReference type="EMBL" id="KKR78979.1"/>
    </source>
</evidence>
<keyword evidence="1" id="KW-0472">Membrane</keyword>
<dbReference type="EMBL" id="LBZW01000020">
    <property type="protein sequence ID" value="KKR78979.1"/>
    <property type="molecule type" value="Genomic_DNA"/>
</dbReference>
<protein>
    <recommendedName>
        <fullName evidence="4">Isoprenylcysteine carboxyl methyltransferase</fullName>
    </recommendedName>
</protein>
<evidence type="ECO:0000256" key="1">
    <source>
        <dbReference type="SAM" id="Phobius"/>
    </source>
</evidence>
<dbReference type="AlphaFoldDB" id="A0A0G0TPR3"/>
<evidence type="ECO:0000313" key="3">
    <source>
        <dbReference type="Proteomes" id="UP000034749"/>
    </source>
</evidence>
<sequence length="153" mass="17907">MDKEFKNHTVHKTLAHSYIVYFLILVLGVCLDLLFPIRIFHTSIMAPIGFVFLVFASFIIFWAQKSSRDLLKAEEVTKEHFCRGPYCYSRTPTHWGLFFLALGFGFIMNAFFIILFTIISFIITKITFVQKQEKLLEQKFGAPYTEYKKSVKL</sequence>
<feature type="transmembrane region" description="Helical" evidence="1">
    <location>
        <begin position="44"/>
        <end position="63"/>
    </location>
</feature>